<evidence type="ECO:0000313" key="1">
    <source>
        <dbReference type="EMBL" id="PRP83638.1"/>
    </source>
</evidence>
<proteinExistence type="predicted"/>
<sequence>FNHANDPMKIPQRQFLANNTPTDRDRLINRLRWPSISTGFRLQTKSEGARHEIVANPWIYRICS</sequence>
<reference evidence="1 2" key="1">
    <citation type="journal article" date="2018" name="Genome Biol. Evol.">
        <title>Multiple Roots of Fruiting Body Formation in Amoebozoa.</title>
        <authorList>
            <person name="Hillmann F."/>
            <person name="Forbes G."/>
            <person name="Novohradska S."/>
            <person name="Ferling I."/>
            <person name="Riege K."/>
            <person name="Groth M."/>
            <person name="Westermann M."/>
            <person name="Marz M."/>
            <person name="Spaller T."/>
            <person name="Winckler T."/>
            <person name="Schaap P."/>
            <person name="Glockner G."/>
        </authorList>
    </citation>
    <scope>NUCLEOTIDE SEQUENCE [LARGE SCALE GENOMIC DNA]</scope>
    <source>
        <strain evidence="1 2">Jena</strain>
    </source>
</reference>
<dbReference type="Proteomes" id="UP000241769">
    <property type="component" value="Unassembled WGS sequence"/>
</dbReference>
<feature type="non-terminal residue" evidence="1">
    <location>
        <position position="1"/>
    </location>
</feature>
<dbReference type="EMBL" id="MDYQ01000078">
    <property type="protein sequence ID" value="PRP83638.1"/>
    <property type="molecule type" value="Genomic_DNA"/>
</dbReference>
<gene>
    <name evidence="1" type="ORF">PROFUN_03793</name>
</gene>
<name>A0A2P6NI50_9EUKA</name>
<organism evidence="1 2">
    <name type="scientific">Planoprotostelium fungivorum</name>
    <dbReference type="NCBI Taxonomy" id="1890364"/>
    <lineage>
        <taxon>Eukaryota</taxon>
        <taxon>Amoebozoa</taxon>
        <taxon>Evosea</taxon>
        <taxon>Variosea</taxon>
        <taxon>Cavosteliida</taxon>
        <taxon>Cavosteliaceae</taxon>
        <taxon>Planoprotostelium</taxon>
    </lineage>
</organism>
<keyword evidence="2" id="KW-1185">Reference proteome</keyword>
<comment type="caution">
    <text evidence="1">The sequence shown here is derived from an EMBL/GenBank/DDBJ whole genome shotgun (WGS) entry which is preliminary data.</text>
</comment>
<evidence type="ECO:0000313" key="2">
    <source>
        <dbReference type="Proteomes" id="UP000241769"/>
    </source>
</evidence>
<dbReference type="AlphaFoldDB" id="A0A2P6NI50"/>
<dbReference type="InParanoid" id="A0A2P6NI50"/>
<accession>A0A2P6NI50</accession>
<protein>
    <submittedName>
        <fullName evidence="1">Uncharacterized protein</fullName>
    </submittedName>
</protein>